<comment type="caution">
    <text evidence="16">The sequence shown here is derived from an EMBL/GenBank/DDBJ whole genome shotgun (WGS) entry which is preliminary data.</text>
</comment>
<dbReference type="CDD" id="cd01050">
    <property type="entry name" value="Acyl_ACP_Desat"/>
    <property type="match status" value="1"/>
</dbReference>
<organism evidence="16 17">
    <name type="scientific">Lithospermum erythrorhizon</name>
    <name type="common">Purple gromwell</name>
    <name type="synonym">Lithospermum officinale var. erythrorhizon</name>
    <dbReference type="NCBI Taxonomy" id="34254"/>
    <lineage>
        <taxon>Eukaryota</taxon>
        <taxon>Viridiplantae</taxon>
        <taxon>Streptophyta</taxon>
        <taxon>Embryophyta</taxon>
        <taxon>Tracheophyta</taxon>
        <taxon>Spermatophyta</taxon>
        <taxon>Magnoliopsida</taxon>
        <taxon>eudicotyledons</taxon>
        <taxon>Gunneridae</taxon>
        <taxon>Pentapetalae</taxon>
        <taxon>asterids</taxon>
        <taxon>lamiids</taxon>
        <taxon>Boraginales</taxon>
        <taxon>Boraginaceae</taxon>
        <taxon>Boraginoideae</taxon>
        <taxon>Lithospermeae</taxon>
        <taxon>Lithospermum</taxon>
    </lineage>
</organism>
<feature type="binding site" evidence="15">
    <location>
        <position position="139"/>
    </location>
    <ligand>
        <name>Fe cation</name>
        <dbReference type="ChEBI" id="CHEBI:24875"/>
        <label>1</label>
    </ligand>
</feature>
<comment type="similarity">
    <text evidence="4">Belongs to the fatty acid desaturase type 2 family.</text>
</comment>
<evidence type="ECO:0000256" key="12">
    <source>
        <dbReference type="ARBA" id="ARBA00023004"/>
    </source>
</evidence>
<keyword evidence="17" id="KW-1185">Reference proteome</keyword>
<dbReference type="InterPro" id="IPR005067">
    <property type="entry name" value="Fatty_acid_desaturase-2"/>
</dbReference>
<evidence type="ECO:0000256" key="13">
    <source>
        <dbReference type="ARBA" id="ARBA00023098"/>
    </source>
</evidence>
<protein>
    <recommendedName>
        <fullName evidence="18">Acyl-[acyl-carrier-protein] desaturase</fullName>
    </recommendedName>
</protein>
<feature type="binding site" evidence="15">
    <location>
        <position position="230"/>
    </location>
    <ligand>
        <name>Fe cation</name>
        <dbReference type="ChEBI" id="CHEBI:24875"/>
        <label>2</label>
    </ligand>
</feature>
<comment type="cofactor">
    <cofactor evidence="15">
        <name>Fe cation</name>
        <dbReference type="ChEBI" id="CHEBI:24875"/>
    </cofactor>
    <text evidence="15">Binds 2 iron ions per subunit.</text>
</comment>
<dbReference type="InterPro" id="IPR012348">
    <property type="entry name" value="RNR-like"/>
</dbReference>
<evidence type="ECO:0000256" key="9">
    <source>
        <dbReference type="ARBA" id="ARBA00022832"/>
    </source>
</evidence>
<keyword evidence="7" id="KW-0934">Plastid</keyword>
<evidence type="ECO:0000256" key="10">
    <source>
        <dbReference type="ARBA" id="ARBA00022946"/>
    </source>
</evidence>
<feature type="binding site" evidence="15">
    <location>
        <position position="263"/>
    </location>
    <ligand>
        <name>Fe cation</name>
        <dbReference type="ChEBI" id="CHEBI:24875"/>
        <label>2</label>
    </ligand>
</feature>
<sequence>MALKLNNAVSVSYQPKFASLLGSQHLRSSRVCMASTIHPPSSLKTDNKKQPFVPPREVHVQKTHSMPPEKREVFHSLNDWAENELLVLLKPVEKCWQPNDFLPDPASEGFEEQVRELRARTKEIPDEYFVVLVGDMITEEALPTYQTMLNTLDGVRDETGASLTPWAIWTRAWTAEENRHGDLLNKYLYLSGRVDMKQVEKTIQYLIGSGMDPKTENNPYLGFIYTSFQERATFISHGNTARLAKEHGDLKLAQVCGIIAADEKRHETAYTKIVEKLFEVDPDGTILGLADMMRKKISMPAHLMYDGKDDNLFDHFSTVAQRLGVYTAKDYADILEFLVSRWEVEKLTGLSGEGHKAQDYVCTLAPRIRKLEERAQARAKERAPVPFSWIFDKEIKL</sequence>
<dbReference type="PIRSF" id="PIRSF000346">
    <property type="entry name" value="Dlt9_acylACP_des"/>
    <property type="match status" value="1"/>
</dbReference>
<keyword evidence="6" id="KW-0150">Chloroplast</keyword>
<evidence type="ECO:0000256" key="8">
    <source>
        <dbReference type="ARBA" id="ARBA00022723"/>
    </source>
</evidence>
<dbReference type="GO" id="GO:0045300">
    <property type="term" value="F:stearoyl-[ACP] desaturase activity"/>
    <property type="evidence" value="ECO:0007669"/>
    <property type="project" value="InterPro"/>
</dbReference>
<dbReference type="PANTHER" id="PTHR31155">
    <property type="entry name" value="ACYL- ACYL-CARRIER-PROTEIN DESATURASE-RELATED"/>
    <property type="match status" value="1"/>
</dbReference>
<evidence type="ECO:0000313" key="17">
    <source>
        <dbReference type="Proteomes" id="UP001454036"/>
    </source>
</evidence>
<feature type="binding site" evidence="15">
    <location>
        <position position="263"/>
    </location>
    <ligand>
        <name>Fe cation</name>
        <dbReference type="ChEBI" id="CHEBI:24875"/>
        <label>1</label>
    </ligand>
</feature>
<dbReference type="EMBL" id="BAABME010001173">
    <property type="protein sequence ID" value="GAA0148024.1"/>
    <property type="molecule type" value="Genomic_DNA"/>
</dbReference>
<dbReference type="GO" id="GO:0009570">
    <property type="term" value="C:chloroplast stroma"/>
    <property type="evidence" value="ECO:0007669"/>
    <property type="project" value="TreeGrafter"/>
</dbReference>
<evidence type="ECO:0000256" key="14">
    <source>
        <dbReference type="ARBA" id="ARBA00023160"/>
    </source>
</evidence>
<accession>A0AAV3P915</accession>
<comment type="pathway">
    <text evidence="3">Lipid metabolism; fatty acid metabolism.</text>
</comment>
<keyword evidence="14" id="KW-0275">Fatty acid biosynthesis</keyword>
<comment type="subcellular location">
    <subcellularLocation>
        <location evidence="2">Plastid</location>
        <location evidence="2">Chloroplast</location>
    </subcellularLocation>
</comment>
<dbReference type="GO" id="GO:0046872">
    <property type="term" value="F:metal ion binding"/>
    <property type="evidence" value="ECO:0007669"/>
    <property type="project" value="UniProtKB-KW"/>
</dbReference>
<evidence type="ECO:0008006" key="18">
    <source>
        <dbReference type="Google" id="ProtNLM"/>
    </source>
</evidence>
<evidence type="ECO:0000313" key="16">
    <source>
        <dbReference type="EMBL" id="GAA0148024.1"/>
    </source>
</evidence>
<evidence type="ECO:0000256" key="15">
    <source>
        <dbReference type="PIRSR" id="PIRSR000346-1"/>
    </source>
</evidence>
<gene>
    <name evidence="16" type="ORF">LIER_07574</name>
</gene>
<keyword evidence="10" id="KW-0809">Transit peptide</keyword>
<dbReference type="GO" id="GO:0006633">
    <property type="term" value="P:fatty acid biosynthetic process"/>
    <property type="evidence" value="ECO:0007669"/>
    <property type="project" value="UniProtKB-KW"/>
</dbReference>
<dbReference type="InterPro" id="IPR009078">
    <property type="entry name" value="Ferritin-like_SF"/>
</dbReference>
<feature type="binding site" evidence="15">
    <location>
        <position position="177"/>
    </location>
    <ligand>
        <name>Fe cation</name>
        <dbReference type="ChEBI" id="CHEBI:24875"/>
        <label>2</label>
    </ligand>
</feature>
<keyword evidence="12 15" id="KW-0408">Iron</keyword>
<evidence type="ECO:0000256" key="6">
    <source>
        <dbReference type="ARBA" id="ARBA00022528"/>
    </source>
</evidence>
<dbReference type="AlphaFoldDB" id="A0AAV3P915"/>
<dbReference type="Gene3D" id="1.10.620.20">
    <property type="entry name" value="Ribonucleotide Reductase, subunit A"/>
    <property type="match status" value="1"/>
</dbReference>
<keyword evidence="8 15" id="KW-0479">Metal-binding</keyword>
<feature type="binding site" evidence="15">
    <location>
        <position position="177"/>
    </location>
    <ligand>
        <name>Fe cation</name>
        <dbReference type="ChEBI" id="CHEBI:24875"/>
        <label>1</label>
    </ligand>
</feature>
<dbReference type="PANTHER" id="PTHR31155:SF27">
    <property type="entry name" value="STEAROYL-[ACYL-CARRIER-PROTEIN] 9-DESATURASE 5, CHLOROPLASTIC"/>
    <property type="match status" value="1"/>
</dbReference>
<comment type="cofactor">
    <cofactor evidence="1">
        <name>Fe(2+)</name>
        <dbReference type="ChEBI" id="CHEBI:29033"/>
    </cofactor>
</comment>
<keyword evidence="5" id="KW-0444">Lipid biosynthesis</keyword>
<evidence type="ECO:0000256" key="11">
    <source>
        <dbReference type="ARBA" id="ARBA00023002"/>
    </source>
</evidence>
<feature type="binding site" evidence="15">
    <location>
        <position position="180"/>
    </location>
    <ligand>
        <name>Fe cation</name>
        <dbReference type="ChEBI" id="CHEBI:24875"/>
        <label>1</label>
    </ligand>
</feature>
<feature type="binding site" evidence="15">
    <location>
        <position position="266"/>
    </location>
    <ligand>
        <name>Fe cation</name>
        <dbReference type="ChEBI" id="CHEBI:24875"/>
        <label>2</label>
    </ligand>
</feature>
<keyword evidence="9" id="KW-0276">Fatty acid metabolism</keyword>
<proteinExistence type="inferred from homology"/>
<evidence type="ECO:0000256" key="1">
    <source>
        <dbReference type="ARBA" id="ARBA00001954"/>
    </source>
</evidence>
<dbReference type="SUPFAM" id="SSF47240">
    <property type="entry name" value="Ferritin-like"/>
    <property type="match status" value="1"/>
</dbReference>
<dbReference type="Proteomes" id="UP001454036">
    <property type="component" value="Unassembled WGS sequence"/>
</dbReference>
<dbReference type="Pfam" id="PF03405">
    <property type="entry name" value="FA_desaturase_2"/>
    <property type="match status" value="1"/>
</dbReference>
<reference evidence="16 17" key="1">
    <citation type="submission" date="2024-01" db="EMBL/GenBank/DDBJ databases">
        <title>The complete chloroplast genome sequence of Lithospermum erythrorhizon: insights into the phylogenetic relationship among Boraginaceae species and the maternal lineages of purple gromwells.</title>
        <authorList>
            <person name="Okada T."/>
            <person name="Watanabe K."/>
        </authorList>
    </citation>
    <scope>NUCLEOTIDE SEQUENCE [LARGE SCALE GENOMIC DNA]</scope>
</reference>
<evidence type="ECO:0000256" key="5">
    <source>
        <dbReference type="ARBA" id="ARBA00022516"/>
    </source>
</evidence>
<evidence type="ECO:0000256" key="3">
    <source>
        <dbReference type="ARBA" id="ARBA00004872"/>
    </source>
</evidence>
<evidence type="ECO:0000256" key="4">
    <source>
        <dbReference type="ARBA" id="ARBA00008749"/>
    </source>
</evidence>
<keyword evidence="13" id="KW-0443">Lipid metabolism</keyword>
<evidence type="ECO:0000256" key="2">
    <source>
        <dbReference type="ARBA" id="ARBA00004229"/>
    </source>
</evidence>
<evidence type="ECO:0000256" key="7">
    <source>
        <dbReference type="ARBA" id="ARBA00022640"/>
    </source>
</evidence>
<keyword evidence="11" id="KW-0560">Oxidoreductase</keyword>
<name>A0AAV3P915_LITER</name>
<dbReference type="FunFam" id="1.10.620.20:FF:000002">
    <property type="entry name" value="Stearoyl-[acyl-carrier-protein] 9-desaturase, chloroplastic"/>
    <property type="match status" value="1"/>
</dbReference>